<feature type="binding site" evidence="16">
    <location>
        <position position="51"/>
    </location>
    <ligand>
        <name>Zn(2+)</name>
        <dbReference type="ChEBI" id="CHEBI:29105"/>
        <note>catalytic</note>
    </ligand>
</feature>
<dbReference type="GO" id="GO:0046872">
    <property type="term" value="F:metal ion binding"/>
    <property type="evidence" value="ECO:0007669"/>
    <property type="project" value="UniProtKB-UniRule"/>
</dbReference>
<dbReference type="Pfam" id="PF02163">
    <property type="entry name" value="Peptidase_M50"/>
    <property type="match status" value="1"/>
</dbReference>
<dbReference type="CDD" id="cd06164">
    <property type="entry name" value="S2P-M50_SpoIVFB_CBS"/>
    <property type="match status" value="1"/>
</dbReference>
<keyword evidence="4 14" id="KW-0645">Protease</keyword>
<evidence type="ECO:0000313" key="19">
    <source>
        <dbReference type="EMBL" id="PRP94776.1"/>
    </source>
</evidence>
<dbReference type="GO" id="GO:0006508">
    <property type="term" value="P:proteolysis"/>
    <property type="evidence" value="ECO:0007669"/>
    <property type="project" value="UniProtKB-KW"/>
</dbReference>
<keyword evidence="11 14" id="KW-0482">Metalloprotease</keyword>
<feature type="transmembrane region" description="Helical" evidence="14">
    <location>
        <begin position="136"/>
        <end position="162"/>
    </location>
</feature>
<evidence type="ECO:0000256" key="11">
    <source>
        <dbReference type="ARBA" id="ARBA00023049"/>
    </source>
</evidence>
<evidence type="ECO:0000259" key="18">
    <source>
        <dbReference type="PROSITE" id="PS51371"/>
    </source>
</evidence>
<evidence type="ECO:0000256" key="10">
    <source>
        <dbReference type="ARBA" id="ARBA00022989"/>
    </source>
</evidence>
<dbReference type="InterPro" id="IPR046342">
    <property type="entry name" value="CBS_dom_sf"/>
</dbReference>
<evidence type="ECO:0000256" key="7">
    <source>
        <dbReference type="ARBA" id="ARBA00022737"/>
    </source>
</evidence>
<evidence type="ECO:0000256" key="5">
    <source>
        <dbReference type="ARBA" id="ARBA00022692"/>
    </source>
</evidence>
<feature type="binding site" evidence="16">
    <location>
        <position position="55"/>
    </location>
    <ligand>
        <name>Zn(2+)</name>
        <dbReference type="ChEBI" id="CHEBI:29105"/>
        <note>catalytic</note>
    </ligand>
</feature>
<evidence type="ECO:0000256" key="15">
    <source>
        <dbReference type="PIRSR" id="PIRSR006404-1"/>
    </source>
</evidence>
<comment type="caution">
    <text evidence="19">The sequence shown here is derived from an EMBL/GenBank/DDBJ whole genome shotgun (WGS) entry which is preliminary data.</text>
</comment>
<name>A0A2S9XPI6_9BACT</name>
<keyword evidence="3 14" id="KW-1003">Cell membrane</keyword>
<evidence type="ECO:0000256" key="13">
    <source>
        <dbReference type="ARBA" id="ARBA00023136"/>
    </source>
</evidence>
<gene>
    <name evidence="19" type="primary">rip3_3</name>
    <name evidence="19" type="ORF">ENSA7_75990</name>
</gene>
<feature type="active site" evidence="15">
    <location>
        <position position="52"/>
    </location>
</feature>
<evidence type="ECO:0000256" key="1">
    <source>
        <dbReference type="ARBA" id="ARBA00004651"/>
    </source>
</evidence>
<dbReference type="Proteomes" id="UP000238823">
    <property type="component" value="Unassembled WGS sequence"/>
</dbReference>
<keyword evidence="8 14" id="KW-0378">Hydrolase</keyword>
<evidence type="ECO:0000256" key="9">
    <source>
        <dbReference type="ARBA" id="ARBA00022833"/>
    </source>
</evidence>
<dbReference type="Pfam" id="PF00571">
    <property type="entry name" value="CBS"/>
    <property type="match status" value="1"/>
</dbReference>
<proteinExistence type="inferred from homology"/>
<keyword evidence="10 14" id="KW-1133">Transmembrane helix</keyword>
<evidence type="ECO:0000256" key="3">
    <source>
        <dbReference type="ARBA" id="ARBA00022475"/>
    </source>
</evidence>
<evidence type="ECO:0000256" key="2">
    <source>
        <dbReference type="ARBA" id="ARBA00007931"/>
    </source>
</evidence>
<feature type="binding site" evidence="16">
    <location>
        <position position="168"/>
    </location>
    <ligand>
        <name>Zn(2+)</name>
        <dbReference type="ChEBI" id="CHEBI:29105"/>
        <note>catalytic</note>
    </ligand>
</feature>
<feature type="transmembrane region" description="Helical" evidence="14">
    <location>
        <begin position="197"/>
        <end position="228"/>
    </location>
</feature>
<dbReference type="RefSeq" id="WP_219908134.1">
    <property type="nucleotide sequence ID" value="NZ_PVNL01000139.1"/>
</dbReference>
<evidence type="ECO:0000256" key="12">
    <source>
        <dbReference type="ARBA" id="ARBA00023122"/>
    </source>
</evidence>
<comment type="cofactor">
    <cofactor evidence="14 16">
        <name>Zn(2+)</name>
        <dbReference type="ChEBI" id="CHEBI:29105"/>
    </cofactor>
    <text evidence="14 16">Binds 1 zinc ion per subunit.</text>
</comment>
<comment type="subcellular location">
    <subcellularLocation>
        <location evidence="1 14">Cell membrane</location>
        <topology evidence="1 14">Multi-pass membrane protein</topology>
    </subcellularLocation>
</comment>
<feature type="transmembrane region" description="Helical" evidence="14">
    <location>
        <begin position="62"/>
        <end position="80"/>
    </location>
</feature>
<evidence type="ECO:0000313" key="20">
    <source>
        <dbReference type="Proteomes" id="UP000238823"/>
    </source>
</evidence>
<organism evidence="19 20">
    <name type="scientific">Enhygromyxa salina</name>
    <dbReference type="NCBI Taxonomy" id="215803"/>
    <lineage>
        <taxon>Bacteria</taxon>
        <taxon>Pseudomonadati</taxon>
        <taxon>Myxococcota</taxon>
        <taxon>Polyangia</taxon>
        <taxon>Nannocystales</taxon>
        <taxon>Nannocystaceae</taxon>
        <taxon>Enhygromyxa</taxon>
    </lineage>
</organism>
<dbReference type="InterPro" id="IPR000644">
    <property type="entry name" value="CBS_dom"/>
</dbReference>
<dbReference type="GO" id="GO:0008237">
    <property type="term" value="F:metallopeptidase activity"/>
    <property type="evidence" value="ECO:0007669"/>
    <property type="project" value="UniProtKB-UniRule"/>
</dbReference>
<dbReference type="AlphaFoldDB" id="A0A2S9XPI6"/>
<dbReference type="InterPro" id="IPR016483">
    <property type="entry name" value="UCP006404_Pept_M50_CBS"/>
</dbReference>
<feature type="transmembrane region" description="Helical" evidence="14">
    <location>
        <begin position="29"/>
        <end position="50"/>
    </location>
</feature>
<accession>A0A2S9XPI6</accession>
<dbReference type="SUPFAM" id="SSF54631">
    <property type="entry name" value="CBS-domain pair"/>
    <property type="match status" value="1"/>
</dbReference>
<evidence type="ECO:0000256" key="6">
    <source>
        <dbReference type="ARBA" id="ARBA00022723"/>
    </source>
</evidence>
<keyword evidence="5 14" id="KW-0812">Transmembrane</keyword>
<evidence type="ECO:0000256" key="8">
    <source>
        <dbReference type="ARBA" id="ARBA00022801"/>
    </source>
</evidence>
<protein>
    <recommendedName>
        <fullName evidence="14">Zinc metalloprotease</fullName>
    </recommendedName>
</protein>
<keyword evidence="9 14" id="KW-0862">Zinc</keyword>
<feature type="transmembrane region" description="Helical" evidence="14">
    <location>
        <begin position="92"/>
        <end position="115"/>
    </location>
</feature>
<dbReference type="GO" id="GO:0005886">
    <property type="term" value="C:plasma membrane"/>
    <property type="evidence" value="ECO:0007669"/>
    <property type="project" value="UniProtKB-SubCell"/>
</dbReference>
<sequence>MDWSLLIIFALIAGELGLAVFPRWHADWHPALIWTTALAAALAFFASILAHELSHAIVANARGIPVRAITLFLFGGIAHLEAEPDSPKSEFLVAIVGPLTSLVIGLSATFAALWLAGDPLRAAAASGDLEATHAALTLIGPGATLLLWLGPINVLLALFNVIPGFPLDGGRVLRSILWAITGNLRKATRWASRVGQLFAWTLMAFGVIELFAGALISGLWLLLIGWFLNNAARASYQYLLVREGLEDVPISRVMRSSLARVNPGLSVEQFIRDYALPSEQLTFPVESTDGRLLGLVSLEQIGNLHKTSWANTPVAEIMLPAEKLSTLPATAEAGRALKQLMRGEVDPLVVSDGDHLLGLVSRSDLLRWLNVHERAEFTGS</sequence>
<evidence type="ECO:0000256" key="4">
    <source>
        <dbReference type="ARBA" id="ARBA00022670"/>
    </source>
</evidence>
<keyword evidence="6 14" id="KW-0479">Metal-binding</keyword>
<dbReference type="EMBL" id="PVNL01000139">
    <property type="protein sequence ID" value="PRP94776.1"/>
    <property type="molecule type" value="Genomic_DNA"/>
</dbReference>
<keyword evidence="13 14" id="KW-0472">Membrane</keyword>
<evidence type="ECO:0000256" key="14">
    <source>
        <dbReference type="PIRNR" id="PIRNR006404"/>
    </source>
</evidence>
<keyword evidence="7" id="KW-0677">Repeat</keyword>
<dbReference type="Gene3D" id="3.10.580.10">
    <property type="entry name" value="CBS-domain"/>
    <property type="match status" value="1"/>
</dbReference>
<evidence type="ECO:0000256" key="16">
    <source>
        <dbReference type="PIRSR" id="PIRSR006404-2"/>
    </source>
</evidence>
<evidence type="ECO:0000256" key="17">
    <source>
        <dbReference type="PROSITE-ProRule" id="PRU00703"/>
    </source>
</evidence>
<dbReference type="PANTHER" id="PTHR39188">
    <property type="entry name" value="MEMBRANE-ASSOCIATED ZINC METALLOPROTEASE M50B"/>
    <property type="match status" value="1"/>
</dbReference>
<dbReference type="PIRSF" id="PIRSF006404">
    <property type="entry name" value="UCP006404_Pept_M50_CBS"/>
    <property type="match status" value="1"/>
</dbReference>
<keyword evidence="12 17" id="KW-0129">CBS domain</keyword>
<dbReference type="InterPro" id="IPR008915">
    <property type="entry name" value="Peptidase_M50"/>
</dbReference>
<reference evidence="19 20" key="1">
    <citation type="submission" date="2018-03" db="EMBL/GenBank/DDBJ databases">
        <title>Draft Genome Sequences of the Obligatory Marine Myxobacteria Enhygromyxa salina SWB007.</title>
        <authorList>
            <person name="Poehlein A."/>
            <person name="Moghaddam J.A."/>
            <person name="Harms H."/>
            <person name="Alanjari M."/>
            <person name="Koenig G.M."/>
            <person name="Daniel R."/>
            <person name="Schaeberle T.F."/>
        </authorList>
    </citation>
    <scope>NUCLEOTIDE SEQUENCE [LARGE SCALE GENOMIC DNA]</scope>
    <source>
        <strain evidence="19 20">SWB007</strain>
    </source>
</reference>
<dbReference type="PROSITE" id="PS51371">
    <property type="entry name" value="CBS"/>
    <property type="match status" value="1"/>
</dbReference>
<dbReference type="PANTHER" id="PTHR39188:SF3">
    <property type="entry name" value="STAGE IV SPORULATION PROTEIN FB"/>
    <property type="match status" value="1"/>
</dbReference>
<feature type="domain" description="CBS" evidence="18">
    <location>
        <begin position="318"/>
        <end position="376"/>
    </location>
</feature>
<comment type="similarity">
    <text evidence="2 14">Belongs to the peptidase M50B family.</text>
</comment>